<feature type="region of interest" description="Disordered" evidence="1">
    <location>
        <begin position="38"/>
        <end position="112"/>
    </location>
</feature>
<evidence type="ECO:0000259" key="3">
    <source>
        <dbReference type="Pfam" id="PF07596"/>
    </source>
</evidence>
<dbReference type="Pfam" id="PF07596">
    <property type="entry name" value="SBP_bac_10"/>
    <property type="match status" value="1"/>
</dbReference>
<proteinExistence type="predicted"/>
<name>A0A2S8FTJ9_9BACT</name>
<comment type="caution">
    <text evidence="4">The sequence shown here is derived from an EMBL/GenBank/DDBJ whole genome shotgun (WGS) entry which is preliminary data.</text>
</comment>
<sequence>MKPFSPRPYFFLLLILALLHGGCSCSSDAQQRMNRMAFSRASDDDEEETTPPVQTPPPAKPAAAPAAKPPATPANQPATPAPTNPAPVAAPAKPAAESPEAMPAENAPVVNPKYAERREKIERLAKNPPADKGEEARAKLELIGAALSDMISDKGEIPAAVRKDSRGNTLLGWRIDLLPYLGYQDLYDQFAVDKPWNDKQNLAMASKIPPVYQSPERSDEATNFLMAFGPTCAARASSPTGLDAVGRRSLSTIPLIVEVDDPMSVSWVKPFDLEFNPAAPREGLGQLRGGYVYVVTADGKAHKVPPTITPTEMTDFFVLGNGLDVRRFAEAATPATPAGTVASNPSPAAGNPLAANMTASAAPRTNINDNLGPALGGQSPVGSGQGVGKLPIPDPKLTEDAEMRIREIFADEFRSADSDQRRAELAKTLVDSAKKLGDDPIQQFAMLSLAYQMAQKGKTPAIAKDAFEQIDRQFEFDTVNQQLQLLRFATENVARIPHERKEEFKKLAIQIWQVSYDRNNFKAVDELFGIIETFARSQNDAAMVQRIASLKEEIADSRKVYGEIESQFLSLDRPSFNPEGNLLVGRYLCLHHNQWQEGLPFLAKSSNQKLKDAALLELEAPVDPKLQAEIGDLWWDATAGFAPGEKRRIQRRAAQWYQAAIAGLPNTIERIKVQRNLDEFKKLYPNEKIPPLVATTDTASR</sequence>
<evidence type="ECO:0000313" key="5">
    <source>
        <dbReference type="Proteomes" id="UP000239388"/>
    </source>
</evidence>
<dbReference type="Proteomes" id="UP000239388">
    <property type="component" value="Unassembled WGS sequence"/>
</dbReference>
<organism evidence="4 5">
    <name type="scientific">Blastopirellula marina</name>
    <dbReference type="NCBI Taxonomy" id="124"/>
    <lineage>
        <taxon>Bacteria</taxon>
        <taxon>Pseudomonadati</taxon>
        <taxon>Planctomycetota</taxon>
        <taxon>Planctomycetia</taxon>
        <taxon>Pirellulales</taxon>
        <taxon>Pirellulaceae</taxon>
        <taxon>Blastopirellula</taxon>
    </lineage>
</organism>
<keyword evidence="2" id="KW-0732">Signal</keyword>
<protein>
    <recommendedName>
        <fullName evidence="3">DUF1559 domain-containing protein</fullName>
    </recommendedName>
</protein>
<dbReference type="EMBL" id="PUIB01000015">
    <property type="protein sequence ID" value="PQO35380.1"/>
    <property type="molecule type" value="Genomic_DNA"/>
</dbReference>
<dbReference type="PROSITE" id="PS51257">
    <property type="entry name" value="PROKAR_LIPOPROTEIN"/>
    <property type="match status" value="1"/>
</dbReference>
<feature type="domain" description="DUF1559" evidence="3">
    <location>
        <begin position="140"/>
        <end position="234"/>
    </location>
</feature>
<accession>A0A2S8FTJ9</accession>
<evidence type="ECO:0000256" key="1">
    <source>
        <dbReference type="SAM" id="MobiDB-lite"/>
    </source>
</evidence>
<evidence type="ECO:0000256" key="2">
    <source>
        <dbReference type="SAM" id="SignalP"/>
    </source>
</evidence>
<dbReference type="RefSeq" id="WP_105354799.1">
    <property type="nucleotide sequence ID" value="NZ_PUIB01000015.1"/>
</dbReference>
<dbReference type="OrthoDB" id="285651at2"/>
<feature type="compositionally biased region" description="Low complexity" evidence="1">
    <location>
        <begin position="86"/>
        <end position="108"/>
    </location>
</feature>
<feature type="chain" id="PRO_5015506033" description="DUF1559 domain-containing protein" evidence="2">
    <location>
        <begin position="30"/>
        <end position="701"/>
    </location>
</feature>
<dbReference type="InterPro" id="IPR011453">
    <property type="entry name" value="DUF1559"/>
</dbReference>
<evidence type="ECO:0000313" key="4">
    <source>
        <dbReference type="EMBL" id="PQO35380.1"/>
    </source>
</evidence>
<dbReference type="AlphaFoldDB" id="A0A2S8FTJ9"/>
<feature type="signal peptide" evidence="2">
    <location>
        <begin position="1"/>
        <end position="29"/>
    </location>
</feature>
<gene>
    <name evidence="4" type="ORF">C5Y98_13520</name>
</gene>
<reference evidence="4 5" key="1">
    <citation type="submission" date="2018-02" db="EMBL/GenBank/DDBJ databases">
        <title>Comparative genomes isolates from brazilian mangrove.</title>
        <authorList>
            <person name="Araujo J.E."/>
            <person name="Taketani R.G."/>
            <person name="Silva M.C.P."/>
            <person name="Loureco M.V."/>
            <person name="Andreote F.D."/>
        </authorList>
    </citation>
    <scope>NUCLEOTIDE SEQUENCE [LARGE SCALE GENOMIC DNA]</scope>
    <source>
        <strain evidence="4 5">NAP PRIS-MGV</strain>
    </source>
</reference>